<evidence type="ECO:0000313" key="5">
    <source>
        <dbReference type="Proteomes" id="UP001149813"/>
    </source>
</evidence>
<dbReference type="Pfam" id="PF00005">
    <property type="entry name" value="ABC_tran"/>
    <property type="match status" value="1"/>
</dbReference>
<dbReference type="Gene3D" id="3.40.50.300">
    <property type="entry name" value="P-loop containing nucleotide triphosphate hydrolases"/>
    <property type="match status" value="1"/>
</dbReference>
<proteinExistence type="predicted"/>
<dbReference type="OrthoDB" id="6500128at2759"/>
<dbReference type="GO" id="GO:0016887">
    <property type="term" value="F:ATP hydrolysis activity"/>
    <property type="evidence" value="ECO:0007669"/>
    <property type="project" value="InterPro"/>
</dbReference>
<feature type="domain" description="ABC transporter" evidence="3">
    <location>
        <begin position="1"/>
        <end position="282"/>
    </location>
</feature>
<comment type="caution">
    <text evidence="4">The sequence shown here is derived from an EMBL/GenBank/DDBJ whole genome shotgun (WGS) entry which is preliminary data.</text>
</comment>
<sequence>MKYREDLEPALKNINLTIMPGEKIGIVGRTGAGKSTFVKSLFRLVHGNNSGSILIDGQDISKLGVGDLRPRIGIIPQESTMLNGSFADNLDPLDEFTKDDMWTALKKCHMINIVKPSDSDYSDEADASNGQVQAVQDWNDKWQNASWKMRLFMYVFMKKPRLPEESLLVKTEPLDKMANGGSVQMSDGQKQLFSLCRVLMRKRRVLVLDEATASVDTETDQMMQEVMHAEFKDCTVLTIAHRLETIMNSDRVIVIDHGEVVEIGNPQDLLKQNDSCFAELARTNNFGSLKL</sequence>
<dbReference type="CDD" id="cd03244">
    <property type="entry name" value="ABCC_MRP_domain2"/>
    <property type="match status" value="1"/>
</dbReference>
<dbReference type="PANTHER" id="PTHR24223">
    <property type="entry name" value="ATP-BINDING CASSETTE SUB-FAMILY C"/>
    <property type="match status" value="1"/>
</dbReference>
<name>A0A9W7XU39_9FUNG</name>
<dbReference type="GO" id="GO:0016020">
    <property type="term" value="C:membrane"/>
    <property type="evidence" value="ECO:0007669"/>
    <property type="project" value="TreeGrafter"/>
</dbReference>
<evidence type="ECO:0000259" key="3">
    <source>
        <dbReference type="PROSITE" id="PS50893"/>
    </source>
</evidence>
<dbReference type="InterPro" id="IPR003593">
    <property type="entry name" value="AAA+_ATPase"/>
</dbReference>
<dbReference type="AlphaFoldDB" id="A0A9W7XU39"/>
<keyword evidence="2" id="KW-0067">ATP-binding</keyword>
<reference evidence="4" key="1">
    <citation type="submission" date="2022-07" db="EMBL/GenBank/DDBJ databases">
        <title>Phylogenomic reconstructions and comparative analyses of Kickxellomycotina fungi.</title>
        <authorList>
            <person name="Reynolds N.K."/>
            <person name="Stajich J.E."/>
            <person name="Barry K."/>
            <person name="Grigoriev I.V."/>
            <person name="Crous P."/>
            <person name="Smith M.E."/>
        </authorList>
    </citation>
    <scope>NUCLEOTIDE SEQUENCE</scope>
    <source>
        <strain evidence="4">NBRC 32514</strain>
    </source>
</reference>
<dbReference type="SMART" id="SM00382">
    <property type="entry name" value="AAA"/>
    <property type="match status" value="1"/>
</dbReference>
<dbReference type="InterPro" id="IPR050173">
    <property type="entry name" value="ABC_transporter_C-like"/>
</dbReference>
<keyword evidence="1" id="KW-0547">Nucleotide-binding</keyword>
<dbReference type="InterPro" id="IPR003439">
    <property type="entry name" value="ABC_transporter-like_ATP-bd"/>
</dbReference>
<evidence type="ECO:0000256" key="2">
    <source>
        <dbReference type="ARBA" id="ARBA00022840"/>
    </source>
</evidence>
<organism evidence="4 5">
    <name type="scientific">Coemansia erecta</name>
    <dbReference type="NCBI Taxonomy" id="147472"/>
    <lineage>
        <taxon>Eukaryota</taxon>
        <taxon>Fungi</taxon>
        <taxon>Fungi incertae sedis</taxon>
        <taxon>Zoopagomycota</taxon>
        <taxon>Kickxellomycotina</taxon>
        <taxon>Kickxellomycetes</taxon>
        <taxon>Kickxellales</taxon>
        <taxon>Kickxellaceae</taxon>
        <taxon>Coemansia</taxon>
    </lineage>
</organism>
<dbReference type="SUPFAM" id="SSF52540">
    <property type="entry name" value="P-loop containing nucleoside triphosphate hydrolases"/>
    <property type="match status" value="1"/>
</dbReference>
<protein>
    <recommendedName>
        <fullName evidence="3">ABC transporter domain-containing protein</fullName>
    </recommendedName>
</protein>
<dbReference type="PANTHER" id="PTHR24223:SF399">
    <property type="entry name" value="ABC TRANSPORTER ATNG"/>
    <property type="match status" value="1"/>
</dbReference>
<dbReference type="GO" id="GO:0005524">
    <property type="term" value="F:ATP binding"/>
    <property type="evidence" value="ECO:0007669"/>
    <property type="project" value="UniProtKB-KW"/>
</dbReference>
<dbReference type="InterPro" id="IPR027417">
    <property type="entry name" value="P-loop_NTPase"/>
</dbReference>
<evidence type="ECO:0000313" key="4">
    <source>
        <dbReference type="EMBL" id="KAJ1718728.1"/>
    </source>
</evidence>
<evidence type="ECO:0000256" key="1">
    <source>
        <dbReference type="ARBA" id="ARBA00022741"/>
    </source>
</evidence>
<dbReference type="GO" id="GO:0042626">
    <property type="term" value="F:ATPase-coupled transmembrane transporter activity"/>
    <property type="evidence" value="ECO:0007669"/>
    <property type="project" value="TreeGrafter"/>
</dbReference>
<gene>
    <name evidence="4" type="ORF">LPJ53_006350</name>
</gene>
<accession>A0A9W7XU39</accession>
<dbReference type="Proteomes" id="UP001149813">
    <property type="component" value="Unassembled WGS sequence"/>
</dbReference>
<dbReference type="PROSITE" id="PS50893">
    <property type="entry name" value="ABC_TRANSPORTER_2"/>
    <property type="match status" value="1"/>
</dbReference>
<keyword evidence="5" id="KW-1185">Reference proteome</keyword>
<dbReference type="EMBL" id="JANBOJ010000690">
    <property type="protein sequence ID" value="KAJ1718728.1"/>
    <property type="molecule type" value="Genomic_DNA"/>
</dbReference>